<sequence>MRVGGINKTTRTRGRCTRPGRQSRHCSSDWEGEGGLLQSGGAVKARWSDGDEKGPFLRSTAIGRGWDGYGEGRGRVRGSGLGAFLVRLEAGAGLCILPPEEGAPCMQQPVGPATSRYTATGDTMKQLGLSREWSPARFQTDTLACYVDRCLQRMLLSNYLLLLLLLSSCLCGAWLGFVLFTLATINNNHLICLHLIHGTGIPQAESLNHTVALRAP</sequence>
<dbReference type="AlphaFoldDB" id="A0A9P4G768"/>
<dbReference type="RefSeq" id="XP_040782864.1">
    <property type="nucleotide sequence ID" value="XM_040927227.1"/>
</dbReference>
<feature type="transmembrane region" description="Helical" evidence="2">
    <location>
        <begin position="159"/>
        <end position="183"/>
    </location>
</feature>
<keyword evidence="4" id="KW-1185">Reference proteome</keyword>
<reference evidence="3" key="1">
    <citation type="submission" date="2020-01" db="EMBL/GenBank/DDBJ databases">
        <authorList>
            <consortium name="DOE Joint Genome Institute"/>
            <person name="Haridas S."/>
            <person name="Albert R."/>
            <person name="Binder M."/>
            <person name="Bloem J."/>
            <person name="Labutti K."/>
            <person name="Salamov A."/>
            <person name="Andreopoulos B."/>
            <person name="Baker S.E."/>
            <person name="Barry K."/>
            <person name="Bills G."/>
            <person name="Bluhm B.H."/>
            <person name="Cannon C."/>
            <person name="Castanera R."/>
            <person name="Culley D.E."/>
            <person name="Daum C."/>
            <person name="Ezra D."/>
            <person name="Gonzalez J.B."/>
            <person name="Henrissat B."/>
            <person name="Kuo A."/>
            <person name="Liang C."/>
            <person name="Lipzen A."/>
            <person name="Lutzoni F."/>
            <person name="Magnuson J."/>
            <person name="Mondo S."/>
            <person name="Nolan M."/>
            <person name="Ohm R."/>
            <person name="Pangilinan J."/>
            <person name="Park H.-J."/>
            <person name="Ramirez L."/>
            <person name="Alfaro M."/>
            <person name="Sun H."/>
            <person name="Tritt A."/>
            <person name="Yoshinaga Y."/>
            <person name="Zwiers L.-H."/>
            <person name="Turgeon B.G."/>
            <person name="Goodwin S.B."/>
            <person name="Spatafora J.W."/>
            <person name="Crous P.W."/>
            <person name="Grigoriev I.V."/>
        </authorList>
    </citation>
    <scope>NUCLEOTIDE SEQUENCE</scope>
    <source>
        <strain evidence="3">CBS 394.84</strain>
    </source>
</reference>
<dbReference type="Proteomes" id="UP000800039">
    <property type="component" value="Unassembled WGS sequence"/>
</dbReference>
<keyword evidence="2" id="KW-1133">Transmembrane helix</keyword>
<evidence type="ECO:0000313" key="3">
    <source>
        <dbReference type="EMBL" id="KAF1840301.1"/>
    </source>
</evidence>
<keyword evidence="2" id="KW-0812">Transmembrane</keyword>
<evidence type="ECO:0000256" key="2">
    <source>
        <dbReference type="SAM" id="Phobius"/>
    </source>
</evidence>
<gene>
    <name evidence="3" type="ORF">K460DRAFT_206345</name>
</gene>
<name>A0A9P4G768_9PLEO</name>
<feature type="compositionally biased region" description="Basic residues" evidence="1">
    <location>
        <begin position="10"/>
        <end position="24"/>
    </location>
</feature>
<dbReference type="GeneID" id="63844479"/>
<proteinExistence type="predicted"/>
<comment type="caution">
    <text evidence="3">The sequence shown here is derived from an EMBL/GenBank/DDBJ whole genome shotgun (WGS) entry which is preliminary data.</text>
</comment>
<feature type="region of interest" description="Disordered" evidence="1">
    <location>
        <begin position="1"/>
        <end position="33"/>
    </location>
</feature>
<protein>
    <submittedName>
        <fullName evidence="3">Uncharacterized protein</fullName>
    </submittedName>
</protein>
<evidence type="ECO:0000256" key="1">
    <source>
        <dbReference type="SAM" id="MobiDB-lite"/>
    </source>
</evidence>
<evidence type="ECO:0000313" key="4">
    <source>
        <dbReference type="Proteomes" id="UP000800039"/>
    </source>
</evidence>
<organism evidence="3 4">
    <name type="scientific">Cucurbitaria berberidis CBS 394.84</name>
    <dbReference type="NCBI Taxonomy" id="1168544"/>
    <lineage>
        <taxon>Eukaryota</taxon>
        <taxon>Fungi</taxon>
        <taxon>Dikarya</taxon>
        <taxon>Ascomycota</taxon>
        <taxon>Pezizomycotina</taxon>
        <taxon>Dothideomycetes</taxon>
        <taxon>Pleosporomycetidae</taxon>
        <taxon>Pleosporales</taxon>
        <taxon>Pleosporineae</taxon>
        <taxon>Cucurbitariaceae</taxon>
        <taxon>Cucurbitaria</taxon>
    </lineage>
</organism>
<keyword evidence="2" id="KW-0472">Membrane</keyword>
<dbReference type="EMBL" id="ML976620">
    <property type="protein sequence ID" value="KAF1840301.1"/>
    <property type="molecule type" value="Genomic_DNA"/>
</dbReference>
<accession>A0A9P4G768</accession>